<keyword evidence="5 9" id="KW-0999">Mitochondrion inner membrane</keyword>
<dbReference type="Pfam" id="PF03650">
    <property type="entry name" value="MPC"/>
    <property type="match status" value="2"/>
</dbReference>
<keyword evidence="3 9" id="KW-0813">Transport</keyword>
<accession>A0A7S3NHB1</accession>
<name>A0A7S3NHB1_9STRA</name>
<reference evidence="10" key="1">
    <citation type="submission" date="2021-01" db="EMBL/GenBank/DDBJ databases">
        <authorList>
            <person name="Corre E."/>
            <person name="Pelletier E."/>
            <person name="Niang G."/>
            <person name="Scheremetjew M."/>
            <person name="Finn R."/>
            <person name="Kale V."/>
            <person name="Holt S."/>
            <person name="Cochrane G."/>
            <person name="Meng A."/>
            <person name="Brown T."/>
            <person name="Cohen L."/>
        </authorList>
    </citation>
    <scope>NUCLEOTIDE SEQUENCE</scope>
    <source>
        <strain evidence="10">CCMP1510</strain>
    </source>
</reference>
<keyword evidence="4" id="KW-0812">Transmembrane</keyword>
<dbReference type="PANTHER" id="PTHR14154">
    <property type="entry name" value="UPF0041 BRAIN PROTEIN 44-RELATED"/>
    <property type="match status" value="1"/>
</dbReference>
<evidence type="ECO:0000313" key="10">
    <source>
        <dbReference type="EMBL" id="CAE0361026.1"/>
    </source>
</evidence>
<evidence type="ECO:0000256" key="9">
    <source>
        <dbReference type="RuleBase" id="RU363100"/>
    </source>
</evidence>
<evidence type="ECO:0000256" key="2">
    <source>
        <dbReference type="ARBA" id="ARBA00006416"/>
    </source>
</evidence>
<dbReference type="GO" id="GO:0005743">
    <property type="term" value="C:mitochondrial inner membrane"/>
    <property type="evidence" value="ECO:0007669"/>
    <property type="project" value="UniProtKB-SubCell"/>
</dbReference>
<evidence type="ECO:0000256" key="4">
    <source>
        <dbReference type="ARBA" id="ARBA00022692"/>
    </source>
</evidence>
<dbReference type="EMBL" id="HBIJ01002575">
    <property type="protein sequence ID" value="CAE0361026.1"/>
    <property type="molecule type" value="Transcribed_RNA"/>
</dbReference>
<proteinExistence type="inferred from homology"/>
<comment type="function">
    <text evidence="9">Mediates the uptake of pyruvate into mitochondria.</text>
</comment>
<evidence type="ECO:0000256" key="5">
    <source>
        <dbReference type="ARBA" id="ARBA00022792"/>
    </source>
</evidence>
<evidence type="ECO:0000256" key="3">
    <source>
        <dbReference type="ARBA" id="ARBA00022448"/>
    </source>
</evidence>
<keyword evidence="6" id="KW-1133">Transmembrane helix</keyword>
<protein>
    <recommendedName>
        <fullName evidence="9">Mitochondrial pyruvate carrier</fullName>
    </recommendedName>
</protein>
<dbReference type="InterPro" id="IPR005336">
    <property type="entry name" value="MPC"/>
</dbReference>
<evidence type="ECO:0000256" key="1">
    <source>
        <dbReference type="ARBA" id="ARBA00004448"/>
    </source>
</evidence>
<comment type="similarity">
    <text evidence="2 9">Belongs to the mitochondrial pyruvate carrier (MPC) (TC 2.A.105) family.</text>
</comment>
<organism evidence="10">
    <name type="scientific">Aureoumbra lagunensis</name>
    <dbReference type="NCBI Taxonomy" id="44058"/>
    <lineage>
        <taxon>Eukaryota</taxon>
        <taxon>Sar</taxon>
        <taxon>Stramenopiles</taxon>
        <taxon>Ochrophyta</taxon>
        <taxon>Pelagophyceae</taxon>
        <taxon>Pelagomonadales</taxon>
        <taxon>Aureoumbra</taxon>
    </lineage>
</organism>
<evidence type="ECO:0000256" key="8">
    <source>
        <dbReference type="ARBA" id="ARBA00023136"/>
    </source>
</evidence>
<keyword evidence="8" id="KW-0472">Membrane</keyword>
<dbReference type="GO" id="GO:0006850">
    <property type="term" value="P:pyruvate import into mitochondria"/>
    <property type="evidence" value="ECO:0007669"/>
    <property type="project" value="InterPro"/>
</dbReference>
<keyword evidence="7 9" id="KW-0496">Mitochondrion</keyword>
<gene>
    <name evidence="10" type="ORF">ALAG00032_LOCUS1758</name>
</gene>
<evidence type="ECO:0000256" key="6">
    <source>
        <dbReference type="ARBA" id="ARBA00022989"/>
    </source>
</evidence>
<comment type="subcellular location">
    <subcellularLocation>
        <location evidence="1 9">Mitochondrion inner membrane</location>
        <topology evidence="1 9">Multi-pass membrane protein</topology>
    </subcellularLocation>
</comment>
<sequence>MSVGGWALGPTGILTTHFWGPVANWGLVGSAVYDALNKGPEIISIPMTCTMVVYSGLFCRFALAVNPRNYLLFACHTFNVGAQLNQLRRALEYKMENEPNAAAEIKDLGIKAAVLGTGVVSSIAVSSPLQRAIVNSTTVPKAVRDFAGHPAGPFQIHFWAPTFKWALSLANLADIDRPTDKISLSQVSALTATGVIWSRYSTVITPVNYNLMFVNIALGSSSGYHLFRKLKADYFPSNSKEEREA</sequence>
<dbReference type="AlphaFoldDB" id="A0A7S3NHB1"/>
<evidence type="ECO:0000256" key="7">
    <source>
        <dbReference type="ARBA" id="ARBA00023128"/>
    </source>
</evidence>